<dbReference type="InterPro" id="IPR032466">
    <property type="entry name" value="Metal_Hydrolase"/>
</dbReference>
<dbReference type="SUPFAM" id="SSF51556">
    <property type="entry name" value="Metallo-dependent hydrolases"/>
    <property type="match status" value="1"/>
</dbReference>
<organism evidence="3 4">
    <name type="scientific">Streptomyces lydicus</name>
    <dbReference type="NCBI Taxonomy" id="47763"/>
    <lineage>
        <taxon>Bacteria</taxon>
        <taxon>Bacillati</taxon>
        <taxon>Actinomycetota</taxon>
        <taxon>Actinomycetes</taxon>
        <taxon>Kitasatosporales</taxon>
        <taxon>Streptomycetaceae</taxon>
        <taxon>Streptomyces</taxon>
    </lineage>
</organism>
<feature type="domain" description="Amidohydrolase-related" evidence="2">
    <location>
        <begin position="58"/>
        <end position="326"/>
    </location>
</feature>
<gene>
    <name evidence="3" type="ORF">SL103_18155</name>
</gene>
<evidence type="ECO:0000313" key="4">
    <source>
        <dbReference type="Proteomes" id="UP000094094"/>
    </source>
</evidence>
<accession>A0A1D7VN12</accession>
<dbReference type="Pfam" id="PF04909">
    <property type="entry name" value="Amidohydro_2"/>
    <property type="match status" value="1"/>
</dbReference>
<keyword evidence="3" id="KW-0378">Hydrolase</keyword>
<dbReference type="PANTHER" id="PTHR21240:SF30">
    <property type="entry name" value="AMIDOHYDROLASE-RELATED DOMAIN-CONTAINING PROTEIN-RELATED"/>
    <property type="match status" value="1"/>
</dbReference>
<dbReference type="GO" id="GO:0019748">
    <property type="term" value="P:secondary metabolic process"/>
    <property type="evidence" value="ECO:0007669"/>
    <property type="project" value="TreeGrafter"/>
</dbReference>
<sequence>MRVITIEEHWTTPGIDRALRAQPMRSRDESVALNDRGDIPGRLLDIGEQRITAMDAAGIDLQILSIAPPGTHGLPAREAVALSREANDLASEAVGRHPTRLRAMTTLPMSDPDAAVTELQRIADSPAHVGIMSYGRSGDRPLDDPAYDELLATAAALGRPVFIHPQIPPNAVRDASYRGFDPTVELALATFGWGWHIEAGLAALRLILRGTFDRHPDLQIVLGHWGEMLLFALDRVDSLSNVATGLDRRVAEYFRTNVHIATSGMLTPRLLRHALDFTTIDRILLSGDYPFHRLDAAALTDFLGTLPDREDRHKVAYANARALYRLEPSAPGPDAETARLLEQS</sequence>
<evidence type="ECO:0000259" key="2">
    <source>
        <dbReference type="Pfam" id="PF04909"/>
    </source>
</evidence>
<dbReference type="RefSeq" id="WP_069570050.1">
    <property type="nucleotide sequence ID" value="NZ_CP017157.1"/>
</dbReference>
<name>A0A1D7VN12_9ACTN</name>
<dbReference type="GO" id="GO:0016787">
    <property type="term" value="F:hydrolase activity"/>
    <property type="evidence" value="ECO:0007669"/>
    <property type="project" value="UniProtKB-KW"/>
</dbReference>
<dbReference type="GO" id="GO:0016831">
    <property type="term" value="F:carboxy-lyase activity"/>
    <property type="evidence" value="ECO:0007669"/>
    <property type="project" value="InterPro"/>
</dbReference>
<keyword evidence="4" id="KW-1185">Reference proteome</keyword>
<proteinExistence type="predicted"/>
<keyword evidence="1" id="KW-0456">Lyase</keyword>
<dbReference type="EMBL" id="CP017157">
    <property type="protein sequence ID" value="AOP47908.1"/>
    <property type="molecule type" value="Genomic_DNA"/>
</dbReference>
<evidence type="ECO:0000256" key="1">
    <source>
        <dbReference type="ARBA" id="ARBA00023239"/>
    </source>
</evidence>
<dbReference type="Proteomes" id="UP000094094">
    <property type="component" value="Chromosome"/>
</dbReference>
<dbReference type="PANTHER" id="PTHR21240">
    <property type="entry name" value="2-AMINO-3-CARBOXYLMUCONATE-6-SEMIALDEHYDE DECARBOXYLASE"/>
    <property type="match status" value="1"/>
</dbReference>
<dbReference type="InterPro" id="IPR032465">
    <property type="entry name" value="ACMSD"/>
</dbReference>
<dbReference type="OrthoDB" id="8673173at2"/>
<dbReference type="KEGG" id="slc:SL103_18155"/>
<evidence type="ECO:0000313" key="3">
    <source>
        <dbReference type="EMBL" id="AOP47908.1"/>
    </source>
</evidence>
<dbReference type="InterPro" id="IPR006680">
    <property type="entry name" value="Amidohydro-rel"/>
</dbReference>
<dbReference type="GO" id="GO:0005829">
    <property type="term" value="C:cytosol"/>
    <property type="evidence" value="ECO:0007669"/>
    <property type="project" value="TreeGrafter"/>
</dbReference>
<reference evidence="3 4" key="1">
    <citation type="submission" date="2016-09" db="EMBL/GenBank/DDBJ databases">
        <title>Complete genome sequencing of Streptomyces lydicus 103 and metabolic pathways analysis of antibiotic biosynthesis.</title>
        <authorList>
            <person name="Jia N."/>
            <person name="Ding M.-Z."/>
            <person name="Gao F."/>
            <person name="Yuan Y.-J."/>
        </authorList>
    </citation>
    <scope>NUCLEOTIDE SEQUENCE [LARGE SCALE GENOMIC DNA]</scope>
    <source>
        <strain evidence="3 4">103</strain>
    </source>
</reference>
<dbReference type="AlphaFoldDB" id="A0A1D7VN12"/>
<protein>
    <submittedName>
        <fullName evidence="3">Amidohydrolase</fullName>
    </submittedName>
</protein>
<dbReference type="Gene3D" id="3.20.20.140">
    <property type="entry name" value="Metal-dependent hydrolases"/>
    <property type="match status" value="1"/>
</dbReference>